<dbReference type="PRINTS" id="PR00313">
    <property type="entry name" value="CABNDNGRPT"/>
</dbReference>
<dbReference type="Gene3D" id="2.170.16.10">
    <property type="entry name" value="Hedgehog/Intein (Hint) domain"/>
    <property type="match status" value="1"/>
</dbReference>
<dbReference type="Pfam" id="PF00353">
    <property type="entry name" value="HemolysinCabind"/>
    <property type="match status" value="5"/>
</dbReference>
<accession>A0A238JBZ1</accession>
<dbReference type="PROSITE" id="PS00330">
    <property type="entry name" value="HEMOLYSIN_CALCIUM"/>
    <property type="match status" value="4"/>
</dbReference>
<feature type="region of interest" description="Disordered" evidence="3">
    <location>
        <begin position="157"/>
        <end position="204"/>
    </location>
</feature>
<feature type="domain" description="Hedgehog/Intein (Hint)" evidence="4">
    <location>
        <begin position="831"/>
        <end position="970"/>
    </location>
</feature>
<dbReference type="Gene3D" id="2.150.10.10">
    <property type="entry name" value="Serralysin-like metalloprotease, C-terminal"/>
    <property type="match status" value="2"/>
</dbReference>
<dbReference type="InterPro" id="IPR018511">
    <property type="entry name" value="Hemolysin-typ_Ca-bd_CS"/>
</dbReference>
<dbReference type="SUPFAM" id="SSF69304">
    <property type="entry name" value="Tricorn protease N-terminal domain"/>
    <property type="match status" value="1"/>
</dbReference>
<dbReference type="InterPro" id="IPR011049">
    <property type="entry name" value="Serralysin-like_metalloprot_C"/>
</dbReference>
<keyword evidence="6" id="KW-1185">Reference proteome</keyword>
<name>A0A238JBZ1_9RHOB</name>
<dbReference type="InterPro" id="IPR001343">
    <property type="entry name" value="Hemolysn_Ca-bd"/>
</dbReference>
<organism evidence="5 6">
    <name type="scientific">Pelagimonas phthalicica</name>
    <dbReference type="NCBI Taxonomy" id="1037362"/>
    <lineage>
        <taxon>Bacteria</taxon>
        <taxon>Pseudomonadati</taxon>
        <taxon>Pseudomonadota</taxon>
        <taxon>Alphaproteobacteria</taxon>
        <taxon>Rhodobacterales</taxon>
        <taxon>Roseobacteraceae</taxon>
        <taxon>Pelagimonas</taxon>
    </lineage>
</organism>
<evidence type="ECO:0000256" key="3">
    <source>
        <dbReference type="SAM" id="MobiDB-lite"/>
    </source>
</evidence>
<dbReference type="EMBL" id="FXXP01000001">
    <property type="protein sequence ID" value="SMX27677.1"/>
    <property type="molecule type" value="Genomic_DNA"/>
</dbReference>
<dbReference type="InterPro" id="IPR028992">
    <property type="entry name" value="Hedgehog/Intein_dom"/>
</dbReference>
<dbReference type="InterPro" id="IPR050557">
    <property type="entry name" value="RTX_toxin/Mannuronan_C5-epim"/>
</dbReference>
<dbReference type="PANTHER" id="PTHR38340:SF1">
    <property type="entry name" value="S-LAYER PROTEIN"/>
    <property type="match status" value="1"/>
</dbReference>
<dbReference type="InterPro" id="IPR036844">
    <property type="entry name" value="Hint_dom_sf"/>
</dbReference>
<feature type="region of interest" description="Disordered" evidence="3">
    <location>
        <begin position="710"/>
        <end position="729"/>
    </location>
</feature>
<dbReference type="PANTHER" id="PTHR38340">
    <property type="entry name" value="S-LAYER PROTEIN"/>
    <property type="match status" value="1"/>
</dbReference>
<evidence type="ECO:0000313" key="5">
    <source>
        <dbReference type="EMBL" id="SMX27677.1"/>
    </source>
</evidence>
<dbReference type="GO" id="GO:0005576">
    <property type="term" value="C:extracellular region"/>
    <property type="evidence" value="ECO:0007669"/>
    <property type="project" value="UniProtKB-SubCell"/>
</dbReference>
<dbReference type="SUPFAM" id="SSF51120">
    <property type="entry name" value="beta-Roll"/>
    <property type="match status" value="2"/>
</dbReference>
<evidence type="ECO:0000256" key="1">
    <source>
        <dbReference type="ARBA" id="ARBA00004613"/>
    </source>
</evidence>
<dbReference type="Pfam" id="PF13403">
    <property type="entry name" value="Hint_2"/>
    <property type="match status" value="1"/>
</dbReference>
<comment type="subcellular location">
    <subcellularLocation>
        <location evidence="1">Secreted</location>
    </subcellularLocation>
</comment>
<evidence type="ECO:0000256" key="2">
    <source>
        <dbReference type="ARBA" id="ARBA00022525"/>
    </source>
</evidence>
<proteinExistence type="predicted"/>
<protein>
    <submittedName>
        <fullName evidence="5">Bifunctional hemolysin/adenylate cyclase</fullName>
    </submittedName>
</protein>
<reference evidence="6" key="1">
    <citation type="submission" date="2017-05" db="EMBL/GenBank/DDBJ databases">
        <authorList>
            <person name="Rodrigo-Torres L."/>
            <person name="Arahal R. D."/>
            <person name="Lucena T."/>
        </authorList>
    </citation>
    <scope>NUCLEOTIDE SEQUENCE [LARGE SCALE GENOMIC DNA]</scope>
    <source>
        <strain evidence="6">CECT 8649</strain>
    </source>
</reference>
<evidence type="ECO:0000259" key="4">
    <source>
        <dbReference type="Pfam" id="PF13403"/>
    </source>
</evidence>
<dbReference type="OrthoDB" id="6305173at2"/>
<evidence type="ECO:0000313" key="6">
    <source>
        <dbReference type="Proteomes" id="UP000225972"/>
    </source>
</evidence>
<dbReference type="SUPFAM" id="SSF51294">
    <property type="entry name" value="Hedgehog/intein (Hint) domain"/>
    <property type="match status" value="1"/>
</dbReference>
<dbReference type="GO" id="GO:0005509">
    <property type="term" value="F:calcium ion binding"/>
    <property type="evidence" value="ECO:0007669"/>
    <property type="project" value="InterPro"/>
</dbReference>
<dbReference type="Proteomes" id="UP000225972">
    <property type="component" value="Unassembled WGS sequence"/>
</dbReference>
<sequence>MSTVTHYGWYLGNFAALDGNLNAVLGTYGSGGSPINDQAMSFTTTSNDFNADIAENNLLDTMSFDTGSGPVTTQMEELALYNVTATLDDGSVITIQMWAMQSTNGDVILLHDAEAEKDPMETNTVVSFQITSSVAGNYSLTQSFHAEPIDMVPLDGTVDGEAGDDTISLGYDDSTGPSDGGGDQVSNDGNIIEGQGGSDSITAGSGNDTIYGDFADQAASYLITNTGDLFLYEPESGSSTLLQSGLEPYGDIATTPDGSLFGVVFNEVDLSNAGIYEIDPVTGAQTLVIDLPEGTELHSSLAADGNGGLYVSNDNAGTVTYYPSDGAGGFLAGVNAGTIPIPATDILILDDDTAWVTANGVIYQYDIDGSGNFTNETNLGMAGGDTDVFGLSLSADGQVLAYEGTGEVWSTDPTSLPLTWSSEPDAELDGGMIWGTANAVGTGGADTISGGLGDDVIAGGDGADSLLGGAGDDTLSSWSGAATMDGGDDSDTFLLYDSGGGSYAGVTIVGGEGGATDNDTIDLSALSGAVFVDFTGHETGIITNGADTISFSQIESLILTGQNDTVDATVDASMGAMDLYIDAGGGDDLIETWGVDSVGNSNVDTIHGGTGHDTISSGGADDLIYGGDGDDLISSGFANDGLGDTVYGGAGNDTINTVEGSTGTVSGVGDYVDGGSGDDSITGSDDTGGLFQGDTLIGGTGHDTISALAGDDSLTGGQGNDSLTGGDGDDTFNYSVGDGADTITDFNFGNSGSLSDGDSGNNDFIDLSAFYDDIWELHADLADDGVLNQSNDGVDGVDYSDNTQFAVGDSLSFTGASADGSSFTVENTGVICFAKGTMIRCAEGEVAIEELRPGDLVQTMDRGLCEIVNVERSDVPFSRLKKEAQSRPVWISPKLTGGEVPLIVSPQHGLMLPGRGGTRALIKAGHLARMEGGQARVMLGKRQVSYFHLMLERHEILFANGMPAESFYPGRMAVSTLGREGRARLVQLFPDLVTYRARHVFGPRVREVAKWKDLPEHIGDLIGSRVY</sequence>
<gene>
    <name evidence="5" type="primary">cya_5</name>
    <name evidence="5" type="ORF">TRP8649_01785</name>
</gene>
<keyword evidence="2" id="KW-0964">Secreted</keyword>
<dbReference type="RefSeq" id="WP_099244027.1">
    <property type="nucleotide sequence ID" value="NZ_FXXP01000001.1"/>
</dbReference>
<dbReference type="AlphaFoldDB" id="A0A238JBZ1"/>